<dbReference type="EMBL" id="BMJB01000001">
    <property type="protein sequence ID" value="GGA59435.1"/>
    <property type="molecule type" value="Genomic_DNA"/>
</dbReference>
<feature type="signal peptide" evidence="1">
    <location>
        <begin position="1"/>
        <end position="23"/>
    </location>
</feature>
<dbReference type="SUPFAM" id="SSF53474">
    <property type="entry name" value="alpha/beta-Hydrolases"/>
    <property type="match status" value="1"/>
</dbReference>
<dbReference type="AlphaFoldDB" id="A0A916W183"/>
<reference evidence="3" key="1">
    <citation type="journal article" date="2014" name="Int. J. Syst. Evol. Microbiol.">
        <title>Complete genome sequence of Corynebacterium casei LMG S-19264T (=DSM 44701T), isolated from a smear-ripened cheese.</title>
        <authorList>
            <consortium name="US DOE Joint Genome Institute (JGI-PGF)"/>
            <person name="Walter F."/>
            <person name="Albersmeier A."/>
            <person name="Kalinowski J."/>
            <person name="Ruckert C."/>
        </authorList>
    </citation>
    <scope>NUCLEOTIDE SEQUENCE</scope>
    <source>
        <strain evidence="3">CGMCC 1.15447</strain>
    </source>
</reference>
<accession>A0A916W183</accession>
<dbReference type="PANTHER" id="PTHR46623">
    <property type="entry name" value="CARBOXYMETHYLENEBUTENOLIDASE-RELATED"/>
    <property type="match status" value="1"/>
</dbReference>
<dbReference type="Gene3D" id="3.40.50.1820">
    <property type="entry name" value="alpha/beta hydrolase"/>
    <property type="match status" value="1"/>
</dbReference>
<feature type="domain" description="Dienelactone hydrolase" evidence="2">
    <location>
        <begin position="51"/>
        <end position="265"/>
    </location>
</feature>
<proteinExistence type="predicted"/>
<dbReference type="PANTHER" id="PTHR46623:SF6">
    <property type="entry name" value="ALPHA_BETA-HYDROLASES SUPERFAMILY PROTEIN"/>
    <property type="match status" value="1"/>
</dbReference>
<evidence type="ECO:0000313" key="3">
    <source>
        <dbReference type="EMBL" id="GGA59435.1"/>
    </source>
</evidence>
<feature type="chain" id="PRO_5037804847" evidence="1">
    <location>
        <begin position="24"/>
        <end position="266"/>
    </location>
</feature>
<organism evidence="3 4">
    <name type="scientific">Edaphobacter acidisoli</name>
    <dbReference type="NCBI Taxonomy" id="2040573"/>
    <lineage>
        <taxon>Bacteria</taxon>
        <taxon>Pseudomonadati</taxon>
        <taxon>Acidobacteriota</taxon>
        <taxon>Terriglobia</taxon>
        <taxon>Terriglobales</taxon>
        <taxon>Acidobacteriaceae</taxon>
        <taxon>Edaphobacter</taxon>
    </lineage>
</organism>
<keyword evidence="1" id="KW-0732">Signal</keyword>
<evidence type="ECO:0000259" key="2">
    <source>
        <dbReference type="Pfam" id="PF01738"/>
    </source>
</evidence>
<dbReference type="GO" id="GO:0016787">
    <property type="term" value="F:hydrolase activity"/>
    <property type="evidence" value="ECO:0007669"/>
    <property type="project" value="InterPro"/>
</dbReference>
<reference evidence="3" key="2">
    <citation type="submission" date="2020-09" db="EMBL/GenBank/DDBJ databases">
        <authorList>
            <person name="Sun Q."/>
            <person name="Zhou Y."/>
        </authorList>
    </citation>
    <scope>NUCLEOTIDE SEQUENCE</scope>
    <source>
        <strain evidence="3">CGMCC 1.15447</strain>
    </source>
</reference>
<evidence type="ECO:0000256" key="1">
    <source>
        <dbReference type="SAM" id="SignalP"/>
    </source>
</evidence>
<dbReference type="InterPro" id="IPR051049">
    <property type="entry name" value="Dienelactone_hydrolase-like"/>
</dbReference>
<evidence type="ECO:0000313" key="4">
    <source>
        <dbReference type="Proteomes" id="UP000648801"/>
    </source>
</evidence>
<dbReference type="Pfam" id="PF01738">
    <property type="entry name" value="DLH"/>
    <property type="match status" value="1"/>
</dbReference>
<dbReference type="InterPro" id="IPR029058">
    <property type="entry name" value="AB_hydrolase_fold"/>
</dbReference>
<comment type="caution">
    <text evidence="3">The sequence shown here is derived from an EMBL/GenBank/DDBJ whole genome shotgun (WGS) entry which is preliminary data.</text>
</comment>
<sequence length="266" mass="28473">MRSHLLKLLTLALLVPFAAPVHAQDWAKSRLDASPRHHEYVTLHANGRNVQAFVVYPEVKQKTPVVIMIHEIFGQTDWAKEMADEVAAEGFIVVEPDLLSGHGPNGGGSSAFPSQEARVQAVSGLDPNEVNADLDAAADYAKTIPAANGKLVVAGFCWGGGKSFAFATHRHDLSAAFVFYGPPPSDLAAITAPVYGFYAGNDARISATVPDTTKAMKAAHKVYEPVIYDGAGHGFMRAGEAPDANEANKKAREEGFSRLIALLRKI</sequence>
<dbReference type="InterPro" id="IPR002925">
    <property type="entry name" value="Dienelactn_hydro"/>
</dbReference>
<keyword evidence="4" id="KW-1185">Reference proteome</keyword>
<dbReference type="Proteomes" id="UP000648801">
    <property type="component" value="Unassembled WGS sequence"/>
</dbReference>
<protein>
    <submittedName>
        <fullName evidence="3">Carboxymethylenebutenolidase</fullName>
    </submittedName>
</protein>
<name>A0A916W183_9BACT</name>
<dbReference type="RefSeq" id="WP_188758052.1">
    <property type="nucleotide sequence ID" value="NZ_JAGSYK010000002.1"/>
</dbReference>
<gene>
    <name evidence="3" type="ORF">GCM10011507_08570</name>
</gene>